<reference evidence="1" key="1">
    <citation type="submission" date="2022-07" db="EMBL/GenBank/DDBJ databases">
        <title>Chromosome-level genome of Muraenolepis orangiensis.</title>
        <authorList>
            <person name="Kim J."/>
        </authorList>
    </citation>
    <scope>NUCLEOTIDE SEQUENCE</scope>
    <source>
        <strain evidence="1">KU_S4_2022</strain>
        <tissue evidence="1">Muscle</tissue>
    </source>
</reference>
<dbReference type="EMBL" id="JANIIK010000034">
    <property type="protein sequence ID" value="KAJ3615372.1"/>
    <property type="molecule type" value="Genomic_DNA"/>
</dbReference>
<comment type="caution">
    <text evidence="1">The sequence shown here is derived from an EMBL/GenBank/DDBJ whole genome shotgun (WGS) entry which is preliminary data.</text>
</comment>
<accession>A0A9Q0IVV5</accession>
<feature type="non-terminal residue" evidence="1">
    <location>
        <position position="1"/>
    </location>
</feature>
<dbReference type="Proteomes" id="UP001148018">
    <property type="component" value="Unassembled WGS sequence"/>
</dbReference>
<dbReference type="AlphaFoldDB" id="A0A9Q0IVV5"/>
<gene>
    <name evidence="1" type="ORF">NHX12_018937</name>
</gene>
<keyword evidence="2" id="KW-1185">Reference proteome</keyword>
<sequence length="59" mass="6412">GLTIKQITKIGYALRMPDPEATADMARLKVRVAYDRGKRRSQFSSALHLTDGPPGLDGA</sequence>
<protein>
    <submittedName>
        <fullName evidence="1">Uncharacterized protein</fullName>
    </submittedName>
</protein>
<proteinExistence type="predicted"/>
<name>A0A9Q0IVV5_9TELE</name>
<organism evidence="1 2">
    <name type="scientific">Muraenolepis orangiensis</name>
    <name type="common">Patagonian moray cod</name>
    <dbReference type="NCBI Taxonomy" id="630683"/>
    <lineage>
        <taxon>Eukaryota</taxon>
        <taxon>Metazoa</taxon>
        <taxon>Chordata</taxon>
        <taxon>Craniata</taxon>
        <taxon>Vertebrata</taxon>
        <taxon>Euteleostomi</taxon>
        <taxon>Actinopterygii</taxon>
        <taxon>Neopterygii</taxon>
        <taxon>Teleostei</taxon>
        <taxon>Neoteleostei</taxon>
        <taxon>Acanthomorphata</taxon>
        <taxon>Zeiogadaria</taxon>
        <taxon>Gadariae</taxon>
        <taxon>Gadiformes</taxon>
        <taxon>Muraenolepidoidei</taxon>
        <taxon>Muraenolepididae</taxon>
        <taxon>Muraenolepis</taxon>
    </lineage>
</organism>
<evidence type="ECO:0000313" key="2">
    <source>
        <dbReference type="Proteomes" id="UP001148018"/>
    </source>
</evidence>
<evidence type="ECO:0000313" key="1">
    <source>
        <dbReference type="EMBL" id="KAJ3615372.1"/>
    </source>
</evidence>